<dbReference type="InterPro" id="IPR023213">
    <property type="entry name" value="CAT-like_dom_sf"/>
</dbReference>
<evidence type="ECO:0000256" key="2">
    <source>
        <dbReference type="ARBA" id="ARBA00022679"/>
    </source>
</evidence>
<evidence type="ECO:0008006" key="6">
    <source>
        <dbReference type="Google" id="ProtNLM"/>
    </source>
</evidence>
<evidence type="ECO:0000256" key="1">
    <source>
        <dbReference type="ARBA" id="ARBA00009861"/>
    </source>
</evidence>
<dbReference type="PANTHER" id="PTHR31623">
    <property type="entry name" value="F21J9.9"/>
    <property type="match status" value="1"/>
</dbReference>
<organism evidence="4 5">
    <name type="scientific">Deinandra increscens subsp. villosa</name>
    <dbReference type="NCBI Taxonomy" id="3103831"/>
    <lineage>
        <taxon>Eukaryota</taxon>
        <taxon>Viridiplantae</taxon>
        <taxon>Streptophyta</taxon>
        <taxon>Embryophyta</taxon>
        <taxon>Tracheophyta</taxon>
        <taxon>Spermatophyta</taxon>
        <taxon>Magnoliopsida</taxon>
        <taxon>eudicotyledons</taxon>
        <taxon>Gunneridae</taxon>
        <taxon>Pentapetalae</taxon>
        <taxon>asterids</taxon>
        <taxon>campanulids</taxon>
        <taxon>Asterales</taxon>
        <taxon>Asteraceae</taxon>
        <taxon>Asteroideae</taxon>
        <taxon>Heliantheae alliance</taxon>
        <taxon>Madieae</taxon>
        <taxon>Madiinae</taxon>
        <taxon>Deinandra</taxon>
    </lineage>
</organism>
<reference evidence="4 5" key="1">
    <citation type="submission" date="2024-04" db="EMBL/GenBank/DDBJ databases">
        <title>The reference genome of an endangered Asteraceae, Deinandra increscens subsp. villosa, native to the Central Coast of California.</title>
        <authorList>
            <person name="Guilliams M."/>
            <person name="Hasenstab-Lehman K."/>
            <person name="Meyer R."/>
            <person name="Mcevoy S."/>
        </authorList>
    </citation>
    <scope>NUCLEOTIDE SEQUENCE [LARGE SCALE GENOMIC DNA]</scope>
    <source>
        <tissue evidence="4">Leaf</tissue>
    </source>
</reference>
<sequence>MMMIGKLVRLGRRQVHTIIISRETIKPSSQTPSHLKTYNLSQMDLLNPKLYIPMLLFYPNNRDEVGGLTAEQKAIALKKSLSESLTRYYPFAGRFATPTSPYVDCNDEGVLFLEARNDNQLDTFRRMSWHDETLDQLFVDDLVFYKNTSSKNVVAVQLNHFACGGVGLAVSLAHAIGDGSTLGSFLSHWASVARYGSIDHKEVVPLNPHFIRSPRSDSTQSEPGTKKVIRKLDNIFASRKFVFPNSKLNELKYKVAGTGVGSINDPTRVEVLTSLLYTTAVAAANTKTGCFKPSYLHFMVNVREKFVHKLPQSTVGNFVKVVMVKTMNASESSLSWVVKEMRKKKLEVGGIESVQKLAEWTKDGNLENGDLENVVKGSYKCSSLCGFPFHKLDFGWGKPTGTTLAIKAADKSGFVMMDSADGDGIEVMLNLEKECMDIFENDKELLSYCRM</sequence>
<keyword evidence="3" id="KW-0012">Acyltransferase</keyword>
<dbReference type="PANTHER" id="PTHR31623:SF86">
    <property type="entry name" value="DEACETYLVINDOLINE O-ACETYLTRANSFERASE"/>
    <property type="match status" value="1"/>
</dbReference>
<comment type="caution">
    <text evidence="4">The sequence shown here is derived from an EMBL/GenBank/DDBJ whole genome shotgun (WGS) entry which is preliminary data.</text>
</comment>
<name>A0AAP0GU10_9ASTR</name>
<dbReference type="GO" id="GO:0016746">
    <property type="term" value="F:acyltransferase activity"/>
    <property type="evidence" value="ECO:0007669"/>
    <property type="project" value="UniProtKB-KW"/>
</dbReference>
<dbReference type="AlphaFoldDB" id="A0AAP0GU10"/>
<protein>
    <recommendedName>
        <fullName evidence="6">Transferase, Chloramphenicol acetyltransferase-like domain protein</fullName>
    </recommendedName>
</protein>
<dbReference type="Pfam" id="PF02458">
    <property type="entry name" value="Transferase"/>
    <property type="match status" value="1"/>
</dbReference>
<dbReference type="Gene3D" id="3.30.559.10">
    <property type="entry name" value="Chloramphenicol acetyltransferase-like domain"/>
    <property type="match status" value="2"/>
</dbReference>
<keyword evidence="5" id="KW-1185">Reference proteome</keyword>
<dbReference type="EMBL" id="JBCNJP010000020">
    <property type="protein sequence ID" value="KAK9060374.1"/>
    <property type="molecule type" value="Genomic_DNA"/>
</dbReference>
<evidence type="ECO:0000256" key="3">
    <source>
        <dbReference type="ARBA" id="ARBA00023315"/>
    </source>
</evidence>
<accession>A0AAP0GU10</accession>
<proteinExistence type="inferred from homology"/>
<gene>
    <name evidence="4" type="ORF">SSX86_021078</name>
</gene>
<keyword evidence="2" id="KW-0808">Transferase</keyword>
<dbReference type="Proteomes" id="UP001408789">
    <property type="component" value="Unassembled WGS sequence"/>
</dbReference>
<evidence type="ECO:0000313" key="5">
    <source>
        <dbReference type="Proteomes" id="UP001408789"/>
    </source>
</evidence>
<comment type="similarity">
    <text evidence="1">Belongs to the plant acyltransferase family.</text>
</comment>
<evidence type="ECO:0000313" key="4">
    <source>
        <dbReference type="EMBL" id="KAK9060374.1"/>
    </source>
</evidence>